<organism evidence="1 2">
    <name type="scientific">Psilocybe cyanescens</name>
    <dbReference type="NCBI Taxonomy" id="93625"/>
    <lineage>
        <taxon>Eukaryota</taxon>
        <taxon>Fungi</taxon>
        <taxon>Dikarya</taxon>
        <taxon>Basidiomycota</taxon>
        <taxon>Agaricomycotina</taxon>
        <taxon>Agaricomycetes</taxon>
        <taxon>Agaricomycetidae</taxon>
        <taxon>Agaricales</taxon>
        <taxon>Agaricineae</taxon>
        <taxon>Strophariaceae</taxon>
        <taxon>Psilocybe</taxon>
    </lineage>
</organism>
<name>A0A409VSK8_PSICY</name>
<dbReference type="InParanoid" id="A0A409VSK8"/>
<comment type="caution">
    <text evidence="1">The sequence shown here is derived from an EMBL/GenBank/DDBJ whole genome shotgun (WGS) entry which is preliminary data.</text>
</comment>
<proteinExistence type="predicted"/>
<sequence length="116" mass="13604">MIFYEILAAILTTFRSWQALRIRVDLKSRENKLEYLVVQQGMMTARFILHLRKWEHKITMASTDGSILEPIEFQQPPPGSEQERSRISSIIDEFGRCPVRQARIERKSIPNDSEEV</sequence>
<dbReference type="Proteomes" id="UP000283269">
    <property type="component" value="Unassembled WGS sequence"/>
</dbReference>
<protein>
    <submittedName>
        <fullName evidence="1">Uncharacterized protein</fullName>
    </submittedName>
</protein>
<dbReference type="AlphaFoldDB" id="A0A409VSK8"/>
<reference evidence="1 2" key="1">
    <citation type="journal article" date="2018" name="Evol. Lett.">
        <title>Horizontal gene cluster transfer increased hallucinogenic mushroom diversity.</title>
        <authorList>
            <person name="Reynolds H.T."/>
            <person name="Vijayakumar V."/>
            <person name="Gluck-Thaler E."/>
            <person name="Korotkin H.B."/>
            <person name="Matheny P.B."/>
            <person name="Slot J.C."/>
        </authorList>
    </citation>
    <scope>NUCLEOTIDE SEQUENCE [LARGE SCALE GENOMIC DNA]</scope>
    <source>
        <strain evidence="1 2">2631</strain>
    </source>
</reference>
<keyword evidence="2" id="KW-1185">Reference proteome</keyword>
<gene>
    <name evidence="1" type="ORF">CVT25_006955</name>
</gene>
<evidence type="ECO:0000313" key="1">
    <source>
        <dbReference type="EMBL" id="PPQ69238.1"/>
    </source>
</evidence>
<dbReference type="OrthoDB" id="3057882at2759"/>
<evidence type="ECO:0000313" key="2">
    <source>
        <dbReference type="Proteomes" id="UP000283269"/>
    </source>
</evidence>
<accession>A0A409VSK8</accession>
<dbReference type="EMBL" id="NHYD01003939">
    <property type="protein sequence ID" value="PPQ69238.1"/>
    <property type="molecule type" value="Genomic_DNA"/>
</dbReference>